<sequence length="493" mass="53800">MTDSVKRVKSLPAHTRLTQWAFCPASLTSQDRSPTMPRMDGQRGIARRMVVGLPREGLSPAWERDFAAYPPAGVILFRRDFLDLEALRALTRRLRELARPRRIFLSVDEEGGFVSQLGGLLTVPPNAQLLARGAEPGDLQWAARVTGERLRALGIEWVYAPVADVHSRPLNPVIGPRALGEDVAAVSRGVREVLAGFRAARVASCLKHFPGHGDTVLDSHLALPRCDAPLPLLDARELLPFREHVEAPSFMTAHVVYPALDPERPATFSPEIIGGLLRTRLGYRGLVTTDALEMKGATAGRSATEVGRRALDAGCDLLLYAFHHEDVRRARLELGRLLVDGSLDHAAFDAARTRLATFDRDHPEPDERELTRPLDSLTPPDWEARLEAIVRRGLRSRGALPPGAGNGAWRVQEPPFPYGPTLADDLARAGIRVSEEDASVEVIVVATRRPLTDDEIDRMRAAALAISAADATPLTRRIVAQALVASARATPGA</sequence>
<dbReference type="InterPro" id="IPR050226">
    <property type="entry name" value="NagZ_Beta-hexosaminidase"/>
</dbReference>
<dbReference type="Gene3D" id="3.20.20.300">
    <property type="entry name" value="Glycoside hydrolase, family 3, N-terminal domain"/>
    <property type="match status" value="1"/>
</dbReference>
<keyword evidence="3" id="KW-0326">Glycosidase</keyword>
<dbReference type="InterPro" id="IPR001764">
    <property type="entry name" value="Glyco_hydro_3_N"/>
</dbReference>
<name>A0A538U3D0_UNCEI</name>
<evidence type="ECO:0000256" key="2">
    <source>
        <dbReference type="ARBA" id="ARBA00022801"/>
    </source>
</evidence>
<evidence type="ECO:0000313" key="5">
    <source>
        <dbReference type="EMBL" id="TMQ70392.1"/>
    </source>
</evidence>
<accession>A0A538U3D0</accession>
<evidence type="ECO:0000259" key="4">
    <source>
        <dbReference type="Pfam" id="PF00933"/>
    </source>
</evidence>
<dbReference type="GO" id="GO:0009254">
    <property type="term" value="P:peptidoglycan turnover"/>
    <property type="evidence" value="ECO:0007669"/>
    <property type="project" value="TreeGrafter"/>
</dbReference>
<gene>
    <name evidence="5" type="ORF">E6K80_08625</name>
</gene>
<dbReference type="AlphaFoldDB" id="A0A538U3D0"/>
<comment type="similarity">
    <text evidence="1">Belongs to the glycosyl hydrolase 3 family.</text>
</comment>
<dbReference type="InterPro" id="IPR017853">
    <property type="entry name" value="GH"/>
</dbReference>
<feature type="domain" description="Glycoside hydrolase family 3 N-terminal" evidence="4">
    <location>
        <begin position="72"/>
        <end position="357"/>
    </location>
</feature>
<comment type="caution">
    <text evidence="5">The sequence shown here is derived from an EMBL/GenBank/DDBJ whole genome shotgun (WGS) entry which is preliminary data.</text>
</comment>
<dbReference type="PANTHER" id="PTHR30480:SF16">
    <property type="entry name" value="GLYCOSIDE HYDROLASE FAMILY 3 DOMAIN PROTEIN"/>
    <property type="match status" value="1"/>
</dbReference>
<reference evidence="5 6" key="1">
    <citation type="journal article" date="2019" name="Nat. Microbiol.">
        <title>Mediterranean grassland soil C-N compound turnover is dependent on rainfall and depth, and is mediated by genomically divergent microorganisms.</title>
        <authorList>
            <person name="Diamond S."/>
            <person name="Andeer P.F."/>
            <person name="Li Z."/>
            <person name="Crits-Christoph A."/>
            <person name="Burstein D."/>
            <person name="Anantharaman K."/>
            <person name="Lane K.R."/>
            <person name="Thomas B.C."/>
            <person name="Pan C."/>
            <person name="Northen T.R."/>
            <person name="Banfield J.F."/>
        </authorList>
    </citation>
    <scope>NUCLEOTIDE SEQUENCE [LARGE SCALE GENOMIC DNA]</scope>
    <source>
        <strain evidence="5">WS_10</strain>
    </source>
</reference>
<evidence type="ECO:0000256" key="1">
    <source>
        <dbReference type="ARBA" id="ARBA00005336"/>
    </source>
</evidence>
<evidence type="ECO:0000256" key="3">
    <source>
        <dbReference type="ARBA" id="ARBA00023295"/>
    </source>
</evidence>
<protein>
    <submittedName>
        <fullName evidence="5">Glycoside hydrolase family 3 protein</fullName>
    </submittedName>
</protein>
<evidence type="ECO:0000313" key="6">
    <source>
        <dbReference type="Proteomes" id="UP000319836"/>
    </source>
</evidence>
<dbReference type="Pfam" id="PF00933">
    <property type="entry name" value="Glyco_hydro_3"/>
    <property type="match status" value="1"/>
</dbReference>
<dbReference type="EMBL" id="VBPA01000209">
    <property type="protein sequence ID" value="TMQ70392.1"/>
    <property type="molecule type" value="Genomic_DNA"/>
</dbReference>
<proteinExistence type="inferred from homology"/>
<organism evidence="5 6">
    <name type="scientific">Eiseniibacteriota bacterium</name>
    <dbReference type="NCBI Taxonomy" id="2212470"/>
    <lineage>
        <taxon>Bacteria</taxon>
        <taxon>Candidatus Eiseniibacteriota</taxon>
    </lineage>
</organism>
<dbReference type="GO" id="GO:0005975">
    <property type="term" value="P:carbohydrate metabolic process"/>
    <property type="evidence" value="ECO:0007669"/>
    <property type="project" value="InterPro"/>
</dbReference>
<keyword evidence="2 5" id="KW-0378">Hydrolase</keyword>
<dbReference type="PANTHER" id="PTHR30480">
    <property type="entry name" value="BETA-HEXOSAMINIDASE-RELATED"/>
    <property type="match status" value="1"/>
</dbReference>
<dbReference type="Proteomes" id="UP000319836">
    <property type="component" value="Unassembled WGS sequence"/>
</dbReference>
<dbReference type="GO" id="GO:0004553">
    <property type="term" value="F:hydrolase activity, hydrolyzing O-glycosyl compounds"/>
    <property type="evidence" value="ECO:0007669"/>
    <property type="project" value="InterPro"/>
</dbReference>
<dbReference type="InterPro" id="IPR036962">
    <property type="entry name" value="Glyco_hydro_3_N_sf"/>
</dbReference>
<dbReference type="SUPFAM" id="SSF51445">
    <property type="entry name" value="(Trans)glycosidases"/>
    <property type="match status" value="1"/>
</dbReference>